<feature type="compositionally biased region" description="Polar residues" evidence="1">
    <location>
        <begin position="40"/>
        <end position="67"/>
    </location>
</feature>
<proteinExistence type="predicted"/>
<dbReference type="InterPro" id="IPR036291">
    <property type="entry name" value="NAD(P)-bd_dom_sf"/>
</dbReference>
<dbReference type="Proteomes" id="UP000800093">
    <property type="component" value="Unassembled WGS sequence"/>
</dbReference>
<evidence type="ECO:0000313" key="2">
    <source>
        <dbReference type="EMBL" id="KAF2262219.1"/>
    </source>
</evidence>
<protein>
    <submittedName>
        <fullName evidence="2">Uncharacterized protein</fullName>
    </submittedName>
</protein>
<gene>
    <name evidence="2" type="ORF">CC78DRAFT_569920</name>
</gene>
<organism evidence="2 3">
    <name type="scientific">Lojkania enalia</name>
    <dbReference type="NCBI Taxonomy" id="147567"/>
    <lineage>
        <taxon>Eukaryota</taxon>
        <taxon>Fungi</taxon>
        <taxon>Dikarya</taxon>
        <taxon>Ascomycota</taxon>
        <taxon>Pezizomycotina</taxon>
        <taxon>Dothideomycetes</taxon>
        <taxon>Pleosporomycetidae</taxon>
        <taxon>Pleosporales</taxon>
        <taxon>Pleosporales incertae sedis</taxon>
        <taxon>Lojkania</taxon>
    </lineage>
</organism>
<dbReference type="AlphaFoldDB" id="A0A9P4KA18"/>
<dbReference type="EMBL" id="ML986643">
    <property type="protein sequence ID" value="KAF2262219.1"/>
    <property type="molecule type" value="Genomic_DNA"/>
</dbReference>
<dbReference type="SUPFAM" id="SSF51735">
    <property type="entry name" value="NAD(P)-binding Rossmann-fold domains"/>
    <property type="match status" value="1"/>
</dbReference>
<feature type="compositionally biased region" description="Basic and acidic residues" evidence="1">
    <location>
        <begin position="68"/>
        <end position="81"/>
    </location>
</feature>
<evidence type="ECO:0000313" key="3">
    <source>
        <dbReference type="Proteomes" id="UP000800093"/>
    </source>
</evidence>
<reference evidence="3" key="1">
    <citation type="journal article" date="2020" name="Stud. Mycol.">
        <title>101 Dothideomycetes genomes: A test case for predicting lifestyles and emergence of pathogens.</title>
        <authorList>
            <person name="Haridas S."/>
            <person name="Albert R."/>
            <person name="Binder M."/>
            <person name="Bloem J."/>
            <person name="LaButti K."/>
            <person name="Salamov A."/>
            <person name="Andreopoulos B."/>
            <person name="Baker S."/>
            <person name="Barry K."/>
            <person name="Bills G."/>
            <person name="Bluhm B."/>
            <person name="Cannon C."/>
            <person name="Castanera R."/>
            <person name="Culley D."/>
            <person name="Daum C."/>
            <person name="Ezra D."/>
            <person name="Gonzalez J."/>
            <person name="Henrissat B."/>
            <person name="Kuo A."/>
            <person name="Liang C."/>
            <person name="Lipzen A."/>
            <person name="Lutzoni F."/>
            <person name="Magnuson J."/>
            <person name="Mondo S."/>
            <person name="Nolan M."/>
            <person name="Ohm R."/>
            <person name="Pangilinan J."/>
            <person name="Park H.-J."/>
            <person name="Ramirez L."/>
            <person name="Alfaro M."/>
            <person name="Sun H."/>
            <person name="Tritt A."/>
            <person name="Yoshinaga Y."/>
            <person name="Zwiers L.-H."/>
            <person name="Turgeon B."/>
            <person name="Goodwin S."/>
            <person name="Spatafora J."/>
            <person name="Crous P."/>
            <person name="Grigoriev I."/>
        </authorList>
    </citation>
    <scope>NUCLEOTIDE SEQUENCE [LARGE SCALE GENOMIC DNA]</scope>
    <source>
        <strain evidence="3">CBS 304.66</strain>
    </source>
</reference>
<dbReference type="Gene3D" id="3.40.50.720">
    <property type="entry name" value="NAD(P)-binding Rossmann-like Domain"/>
    <property type="match status" value="1"/>
</dbReference>
<name>A0A9P4KA18_9PLEO</name>
<feature type="region of interest" description="Disordered" evidence="1">
    <location>
        <begin position="38"/>
        <end position="91"/>
    </location>
</feature>
<dbReference type="OrthoDB" id="37659at2759"/>
<sequence length="122" mass="13540">MSRNSAFDTALVTYGGGGVGKVISQWLVQEGKKIIIADRTSPTSGQLRKQLACSHTSVQQDKSSGSFQEHESEEKAQRHESAGCGDETVFDISDNKKGKARALKRWRSLWMRLRENGRRATS</sequence>
<accession>A0A9P4KA18</accession>
<evidence type="ECO:0000256" key="1">
    <source>
        <dbReference type="SAM" id="MobiDB-lite"/>
    </source>
</evidence>
<comment type="caution">
    <text evidence="2">The sequence shown here is derived from an EMBL/GenBank/DDBJ whole genome shotgun (WGS) entry which is preliminary data.</text>
</comment>
<keyword evidence="3" id="KW-1185">Reference proteome</keyword>